<feature type="region of interest" description="Disordered" evidence="1">
    <location>
        <begin position="118"/>
        <end position="215"/>
    </location>
</feature>
<feature type="compositionally biased region" description="Polar residues" evidence="1">
    <location>
        <begin position="140"/>
        <end position="152"/>
    </location>
</feature>
<gene>
    <name evidence="2" type="ORF">PIIN_09552</name>
</gene>
<comment type="caution">
    <text evidence="2">The sequence shown here is derived from an EMBL/GenBank/DDBJ whole genome shotgun (WGS) entry which is preliminary data.</text>
</comment>
<dbReference type="AlphaFoldDB" id="G4TW69"/>
<proteinExistence type="predicted"/>
<dbReference type="Proteomes" id="UP000007148">
    <property type="component" value="Unassembled WGS sequence"/>
</dbReference>
<accession>G4TW69</accession>
<sequence>MSSRYTMTTKPHDVLVGEYFYPVAVSQPGVKAYVATNKRASKNTTPGQLVSILERKVRDQKLSDASAQIMDKDTCVVYLVDANGMLYMQPAECFPHDILNAPLWKTIPLPKDDFRLSCGLPTPPTTPPKPSSGLSSSSLAYTGQESAQWQQQRVRRDSAHVYPYPSSSSSVQQPQPQYRYAVSQSYPPSSGMYYVPQPQQAPVIPTQKKKHVRFE</sequence>
<protein>
    <submittedName>
        <fullName evidence="2">Uncharacterized protein</fullName>
    </submittedName>
</protein>
<feature type="compositionally biased region" description="Low complexity" evidence="1">
    <location>
        <begin position="161"/>
        <end position="178"/>
    </location>
</feature>
<organism evidence="2 3">
    <name type="scientific">Serendipita indica (strain DSM 11827)</name>
    <name type="common">Root endophyte fungus</name>
    <name type="synonym">Piriformospora indica</name>
    <dbReference type="NCBI Taxonomy" id="1109443"/>
    <lineage>
        <taxon>Eukaryota</taxon>
        <taxon>Fungi</taxon>
        <taxon>Dikarya</taxon>
        <taxon>Basidiomycota</taxon>
        <taxon>Agaricomycotina</taxon>
        <taxon>Agaricomycetes</taxon>
        <taxon>Sebacinales</taxon>
        <taxon>Serendipitaceae</taxon>
        <taxon>Serendipita</taxon>
    </lineage>
</organism>
<dbReference type="OrthoDB" id="3262830at2759"/>
<evidence type="ECO:0000313" key="2">
    <source>
        <dbReference type="EMBL" id="CCA75562.1"/>
    </source>
</evidence>
<keyword evidence="3" id="KW-1185">Reference proteome</keyword>
<name>G4TW69_SERID</name>
<dbReference type="InParanoid" id="G4TW69"/>
<evidence type="ECO:0000256" key="1">
    <source>
        <dbReference type="SAM" id="MobiDB-lite"/>
    </source>
</evidence>
<evidence type="ECO:0000313" key="3">
    <source>
        <dbReference type="Proteomes" id="UP000007148"/>
    </source>
</evidence>
<feature type="compositionally biased region" description="Pro residues" evidence="1">
    <location>
        <begin position="121"/>
        <end position="130"/>
    </location>
</feature>
<dbReference type="EMBL" id="CAFZ01000472">
    <property type="protein sequence ID" value="CCA75562.1"/>
    <property type="molecule type" value="Genomic_DNA"/>
</dbReference>
<reference evidence="2 3" key="1">
    <citation type="journal article" date="2011" name="PLoS Pathog.">
        <title>Endophytic Life Strategies Decoded by Genome and Transcriptome Analyses of the Mutualistic Root Symbiont Piriformospora indica.</title>
        <authorList>
            <person name="Zuccaro A."/>
            <person name="Lahrmann U."/>
            <person name="Guldener U."/>
            <person name="Langen G."/>
            <person name="Pfiffi S."/>
            <person name="Biedenkopf D."/>
            <person name="Wong P."/>
            <person name="Samans B."/>
            <person name="Grimm C."/>
            <person name="Basiewicz M."/>
            <person name="Murat C."/>
            <person name="Martin F."/>
            <person name="Kogel K.H."/>
        </authorList>
    </citation>
    <scope>NUCLEOTIDE SEQUENCE [LARGE SCALE GENOMIC DNA]</scope>
    <source>
        <strain evidence="2 3">DSM 11827</strain>
    </source>
</reference>
<dbReference type="HOGENOM" id="CLU_1283709_0_0_1"/>